<evidence type="ECO:0000313" key="2">
    <source>
        <dbReference type="Proteomes" id="UP000654922"/>
    </source>
</evidence>
<reference evidence="1" key="1">
    <citation type="submission" date="2020-06" db="EMBL/GenBank/DDBJ databases">
        <title>Draft genome sequences of strains closely related to Aspergillus parafelis and Aspergillus hiratsukae.</title>
        <authorList>
            <person name="Dos Santos R.A.C."/>
            <person name="Rivero-Menendez O."/>
            <person name="Steenwyk J.L."/>
            <person name="Mead M.E."/>
            <person name="Goldman G.H."/>
            <person name="Alastruey-Izquierdo A."/>
            <person name="Rokas A."/>
        </authorList>
    </citation>
    <scope>NUCLEOTIDE SEQUENCE</scope>
    <source>
        <strain evidence="1">CNM-CM5623</strain>
    </source>
</reference>
<accession>A0A8H6QL13</accession>
<dbReference type="EMBL" id="JACBAE010000562">
    <property type="protein sequence ID" value="KAF7174648.1"/>
    <property type="molecule type" value="Genomic_DNA"/>
</dbReference>
<sequence length="131" mass="14659">MRRPIRPRHLPHHLHISGLIRPHRNNHARLAEHPSRHERHLRPIHGDQAAGNLMPRRQPGLAQRILETKRAAEQEAYVVGRVYVLQVLRAGDVSARAVDAVLGEVCAEVEIRVGDAGGWGDGLRITGWNDA</sequence>
<evidence type="ECO:0000313" key="1">
    <source>
        <dbReference type="EMBL" id="KAF7174648.1"/>
    </source>
</evidence>
<gene>
    <name evidence="1" type="ORF">CNMCM5623_009404</name>
</gene>
<proteinExistence type="predicted"/>
<dbReference type="Proteomes" id="UP000654922">
    <property type="component" value="Unassembled WGS sequence"/>
</dbReference>
<comment type="caution">
    <text evidence="1">The sequence shown here is derived from an EMBL/GenBank/DDBJ whole genome shotgun (WGS) entry which is preliminary data.</text>
</comment>
<dbReference type="AlphaFoldDB" id="A0A8H6QL13"/>
<name>A0A8H6QL13_9EURO</name>
<organism evidence="1 2">
    <name type="scientific">Aspergillus felis</name>
    <dbReference type="NCBI Taxonomy" id="1287682"/>
    <lineage>
        <taxon>Eukaryota</taxon>
        <taxon>Fungi</taxon>
        <taxon>Dikarya</taxon>
        <taxon>Ascomycota</taxon>
        <taxon>Pezizomycotina</taxon>
        <taxon>Eurotiomycetes</taxon>
        <taxon>Eurotiomycetidae</taxon>
        <taxon>Eurotiales</taxon>
        <taxon>Aspergillaceae</taxon>
        <taxon>Aspergillus</taxon>
        <taxon>Aspergillus subgen. Fumigati</taxon>
    </lineage>
</organism>
<protein>
    <submittedName>
        <fullName evidence="1">Uncharacterized protein</fullName>
    </submittedName>
</protein>